<keyword evidence="1" id="KW-0378">Hydrolase</keyword>
<dbReference type="AlphaFoldDB" id="A0A6V8NWZ3"/>
<evidence type="ECO:0000259" key="2">
    <source>
        <dbReference type="SMART" id="SM00646"/>
    </source>
</evidence>
<dbReference type="InterPro" id="IPR050695">
    <property type="entry name" value="N-acetylmuramoyl_amidase_3"/>
</dbReference>
<dbReference type="SMART" id="SM00646">
    <property type="entry name" value="Ami_3"/>
    <property type="match status" value="1"/>
</dbReference>
<dbReference type="Gene3D" id="1.10.101.10">
    <property type="entry name" value="PGBD-like superfamily/PGBD"/>
    <property type="match status" value="2"/>
</dbReference>
<dbReference type="Proteomes" id="UP000543224">
    <property type="component" value="Unassembled WGS sequence"/>
</dbReference>
<proteinExistence type="predicted"/>
<dbReference type="GO" id="GO:0030288">
    <property type="term" value="C:outer membrane-bounded periplasmic space"/>
    <property type="evidence" value="ECO:0007669"/>
    <property type="project" value="TreeGrafter"/>
</dbReference>
<reference evidence="3 4" key="1">
    <citation type="journal article" date="2020" name="Front. Microbiol.">
        <title>Single-cell genomics of novel Actinobacteria with the Wood-Ljungdahl pathway discovered in a serpentinizing system.</title>
        <authorList>
            <person name="Merino N."/>
            <person name="Kawai M."/>
            <person name="Boyd E.S."/>
            <person name="Colman D.R."/>
            <person name="McGlynn S.E."/>
            <person name="Nealson K.H."/>
            <person name="Kurokawa K."/>
            <person name="Hongoh Y."/>
        </authorList>
    </citation>
    <scope>NUCLEOTIDE SEQUENCE [LARGE SCALE GENOMIC DNA]</scope>
    <source>
        <strain evidence="3 4">S25</strain>
    </source>
</reference>
<dbReference type="SUPFAM" id="SSF53187">
    <property type="entry name" value="Zn-dependent exopeptidases"/>
    <property type="match status" value="1"/>
</dbReference>
<dbReference type="GO" id="GO:0008745">
    <property type="term" value="F:N-acetylmuramoyl-L-alanine amidase activity"/>
    <property type="evidence" value="ECO:0007669"/>
    <property type="project" value="InterPro"/>
</dbReference>
<dbReference type="Pfam" id="PF01471">
    <property type="entry name" value="PG_binding_1"/>
    <property type="match status" value="2"/>
</dbReference>
<evidence type="ECO:0000313" key="3">
    <source>
        <dbReference type="EMBL" id="GFP24778.1"/>
    </source>
</evidence>
<name>A0A6V8NWZ3_9ACTN</name>
<dbReference type="PANTHER" id="PTHR30404">
    <property type="entry name" value="N-ACETYLMURAMOYL-L-ALANINE AMIDASE"/>
    <property type="match status" value="1"/>
</dbReference>
<dbReference type="PANTHER" id="PTHR30404:SF0">
    <property type="entry name" value="N-ACETYLMURAMOYL-L-ALANINE AMIDASE AMIC"/>
    <property type="match status" value="1"/>
</dbReference>
<dbReference type="GO" id="GO:0009253">
    <property type="term" value="P:peptidoglycan catabolic process"/>
    <property type="evidence" value="ECO:0007669"/>
    <property type="project" value="InterPro"/>
</dbReference>
<organism evidence="3 4">
    <name type="scientific">Candidatus Hakubella thermalkaliphila</name>
    <dbReference type="NCBI Taxonomy" id="2754717"/>
    <lineage>
        <taxon>Bacteria</taxon>
        <taxon>Bacillati</taxon>
        <taxon>Actinomycetota</taxon>
        <taxon>Actinomycetota incertae sedis</taxon>
        <taxon>Candidatus Hakubellales</taxon>
        <taxon>Candidatus Hakubellaceae</taxon>
        <taxon>Candidatus Hakubella</taxon>
    </lineage>
</organism>
<dbReference type="CDD" id="cd02696">
    <property type="entry name" value="MurNAc-LAA"/>
    <property type="match status" value="1"/>
</dbReference>
<dbReference type="EMBL" id="BLRX01000013">
    <property type="protein sequence ID" value="GFP24778.1"/>
    <property type="molecule type" value="Genomic_DNA"/>
</dbReference>
<comment type="caution">
    <text evidence="3">The sequence shown here is derived from an EMBL/GenBank/DDBJ whole genome shotgun (WGS) entry which is preliminary data.</text>
</comment>
<dbReference type="Pfam" id="PF01520">
    <property type="entry name" value="Amidase_3"/>
    <property type="match status" value="1"/>
</dbReference>
<dbReference type="Gene3D" id="3.40.630.40">
    <property type="entry name" value="Zn-dependent exopeptidases"/>
    <property type="match status" value="1"/>
</dbReference>
<protein>
    <submittedName>
        <fullName evidence="3">N-acetylmuramoyl-L-alanine amidase</fullName>
    </submittedName>
</protein>
<feature type="domain" description="MurNAc-LAA" evidence="2">
    <location>
        <begin position="237"/>
        <end position="351"/>
    </location>
</feature>
<dbReference type="InterPro" id="IPR036365">
    <property type="entry name" value="PGBD-like_sf"/>
</dbReference>
<accession>A0A6V8NWZ3</accession>
<dbReference type="SUPFAM" id="SSF47090">
    <property type="entry name" value="PGBD-like"/>
    <property type="match status" value="2"/>
</dbReference>
<sequence length="362" mass="40315">MEQTIKKNDRGEEVVDIQRRLIALGFDLGKSAADGVFGEQTETTVKAFQQKRGLTVGGAVGEETWEELVEASYQLGDRALYYRYPSLRGDDVRELQMSLNSLGFHTQDEAGVFEQETDQAVREFQRNVGLPPDGIAGEETIDALNSLKKAVSTGSRFAVPDKRYICNSGRGDRRSKIMLDPGHGLPEDPGAVGAFGLTEAEVCWRIALGCRRILEQRGVEVVFSREESETIPEGERSQRANREEVDLLLSIHLNSSRDMQAEGATCFYFSNGRWYSKAGKKAAHLIQDELIRGLALVDCRVHGMNYSILRKTRMTAVQVEPAFISNVKEERLLGSGSYIETISRAISQGVARFLEMEKQSII</sequence>
<evidence type="ECO:0000256" key="1">
    <source>
        <dbReference type="ARBA" id="ARBA00022801"/>
    </source>
</evidence>
<gene>
    <name evidence="3" type="ORF">HKBW3S25_00215</name>
</gene>
<dbReference type="InterPro" id="IPR036366">
    <property type="entry name" value="PGBDSf"/>
</dbReference>
<evidence type="ECO:0000313" key="4">
    <source>
        <dbReference type="Proteomes" id="UP000543224"/>
    </source>
</evidence>
<dbReference type="InterPro" id="IPR002477">
    <property type="entry name" value="Peptidoglycan-bd-like"/>
</dbReference>
<dbReference type="InterPro" id="IPR002508">
    <property type="entry name" value="MurNAc-LAA_cat"/>
</dbReference>